<dbReference type="EMBL" id="AP027151">
    <property type="protein sequence ID" value="BDV42996.1"/>
    <property type="molecule type" value="Genomic_DNA"/>
</dbReference>
<evidence type="ECO:0000313" key="11">
    <source>
        <dbReference type="Proteomes" id="UP001317705"/>
    </source>
</evidence>
<evidence type="ECO:0000256" key="2">
    <source>
        <dbReference type="ARBA" id="ARBA00012438"/>
    </source>
</evidence>
<dbReference type="Pfam" id="PF08448">
    <property type="entry name" value="PAS_4"/>
    <property type="match status" value="1"/>
</dbReference>
<dbReference type="EC" id="2.7.13.3" evidence="2"/>
<keyword evidence="6" id="KW-1133">Transmembrane helix</keyword>
<keyword evidence="6" id="KW-0812">Transmembrane</keyword>
<feature type="domain" description="PAS" evidence="8">
    <location>
        <begin position="307"/>
        <end position="378"/>
    </location>
</feature>
<feature type="domain" description="PAS" evidence="8">
    <location>
        <begin position="429"/>
        <end position="483"/>
    </location>
</feature>
<dbReference type="InterPro" id="IPR052162">
    <property type="entry name" value="Sensor_kinase/Photoreceptor"/>
</dbReference>
<dbReference type="InterPro" id="IPR005467">
    <property type="entry name" value="His_kinase_dom"/>
</dbReference>
<dbReference type="PROSITE" id="PS50113">
    <property type="entry name" value="PAC"/>
    <property type="match status" value="5"/>
</dbReference>
<dbReference type="SMART" id="SM00387">
    <property type="entry name" value="HATPase_c"/>
    <property type="match status" value="1"/>
</dbReference>
<dbReference type="Pfam" id="PF13188">
    <property type="entry name" value="PAS_8"/>
    <property type="match status" value="1"/>
</dbReference>
<keyword evidence="6" id="KW-0472">Membrane</keyword>
<dbReference type="Proteomes" id="UP001317705">
    <property type="component" value="Chromosome"/>
</dbReference>
<evidence type="ECO:0000259" key="7">
    <source>
        <dbReference type="PROSITE" id="PS50109"/>
    </source>
</evidence>
<dbReference type="Gene3D" id="3.30.565.10">
    <property type="entry name" value="Histidine kinase-like ATPase, C-terminal domain"/>
    <property type="match status" value="1"/>
</dbReference>
<dbReference type="SMART" id="SM00091">
    <property type="entry name" value="PAS"/>
    <property type="match status" value="5"/>
</dbReference>
<evidence type="ECO:0000256" key="1">
    <source>
        <dbReference type="ARBA" id="ARBA00000085"/>
    </source>
</evidence>
<dbReference type="Pfam" id="PF02518">
    <property type="entry name" value="HATPase_c"/>
    <property type="match status" value="1"/>
</dbReference>
<evidence type="ECO:0000313" key="10">
    <source>
        <dbReference type="EMBL" id="BDV42996.1"/>
    </source>
</evidence>
<dbReference type="InterPro" id="IPR003661">
    <property type="entry name" value="HisK_dim/P_dom"/>
</dbReference>
<evidence type="ECO:0000256" key="3">
    <source>
        <dbReference type="ARBA" id="ARBA00022553"/>
    </source>
</evidence>
<dbReference type="InterPro" id="IPR036890">
    <property type="entry name" value="HATPase_C_sf"/>
</dbReference>
<feature type="domain" description="PAC" evidence="9">
    <location>
        <begin position="624"/>
        <end position="676"/>
    </location>
</feature>
<dbReference type="SMART" id="SM00086">
    <property type="entry name" value="PAC"/>
    <property type="match status" value="5"/>
</dbReference>
<dbReference type="PANTHER" id="PTHR43304">
    <property type="entry name" value="PHYTOCHROME-LIKE PROTEIN CPH1"/>
    <property type="match status" value="1"/>
</dbReference>
<gene>
    <name evidence="10" type="ORF">GURASL_19190</name>
</gene>
<accession>A0ABN6VV20</accession>
<dbReference type="Pfam" id="PF00512">
    <property type="entry name" value="HisKA"/>
    <property type="match status" value="1"/>
</dbReference>
<dbReference type="InterPro" id="IPR000014">
    <property type="entry name" value="PAS"/>
</dbReference>
<dbReference type="InterPro" id="IPR036097">
    <property type="entry name" value="HisK_dim/P_sf"/>
</dbReference>
<feature type="transmembrane region" description="Helical" evidence="6">
    <location>
        <begin position="150"/>
        <end position="172"/>
    </location>
</feature>
<dbReference type="Pfam" id="PF13426">
    <property type="entry name" value="PAS_9"/>
    <property type="match status" value="2"/>
</dbReference>
<dbReference type="Pfam" id="PF08447">
    <property type="entry name" value="PAS_3"/>
    <property type="match status" value="1"/>
</dbReference>
<dbReference type="InterPro" id="IPR035965">
    <property type="entry name" value="PAS-like_dom_sf"/>
</dbReference>
<dbReference type="SMART" id="SM00388">
    <property type="entry name" value="HisKA"/>
    <property type="match status" value="1"/>
</dbReference>
<keyword evidence="5" id="KW-0418">Kinase</keyword>
<organism evidence="10 11">
    <name type="scientific">Geotalea uraniireducens</name>
    <dbReference type="NCBI Taxonomy" id="351604"/>
    <lineage>
        <taxon>Bacteria</taxon>
        <taxon>Pseudomonadati</taxon>
        <taxon>Thermodesulfobacteriota</taxon>
        <taxon>Desulfuromonadia</taxon>
        <taxon>Geobacterales</taxon>
        <taxon>Geobacteraceae</taxon>
        <taxon>Geotalea</taxon>
    </lineage>
</organism>
<name>A0ABN6VV20_9BACT</name>
<reference evidence="10 11" key="1">
    <citation type="submission" date="2022-12" db="EMBL/GenBank/DDBJ databases">
        <title>Polyphasic characterization of Geotalea uranireducens NIT-SL11 newly isolated from a complex of sewage sludge and microbially reduced graphene oxide.</title>
        <authorList>
            <person name="Xie L."/>
            <person name="Yoshida N."/>
            <person name="Meng L."/>
        </authorList>
    </citation>
    <scope>NUCLEOTIDE SEQUENCE [LARGE SCALE GENOMIC DNA]</scope>
    <source>
        <strain evidence="10 11">NIT-SL11</strain>
    </source>
</reference>
<feature type="domain" description="Histidine kinase" evidence="7">
    <location>
        <begin position="814"/>
        <end position="1028"/>
    </location>
</feature>
<dbReference type="Gene3D" id="1.10.287.130">
    <property type="match status" value="1"/>
</dbReference>
<evidence type="ECO:0000259" key="9">
    <source>
        <dbReference type="PROSITE" id="PS50113"/>
    </source>
</evidence>
<keyword evidence="3" id="KW-0597">Phosphoprotein</keyword>
<feature type="domain" description="PAC" evidence="9">
    <location>
        <begin position="254"/>
        <end position="306"/>
    </location>
</feature>
<dbReference type="CDD" id="cd00130">
    <property type="entry name" value="PAS"/>
    <property type="match status" value="4"/>
</dbReference>
<evidence type="ECO:0000256" key="6">
    <source>
        <dbReference type="SAM" id="Phobius"/>
    </source>
</evidence>
<dbReference type="Gene3D" id="2.10.70.100">
    <property type="match status" value="1"/>
</dbReference>
<evidence type="ECO:0000256" key="5">
    <source>
        <dbReference type="ARBA" id="ARBA00022777"/>
    </source>
</evidence>
<evidence type="ECO:0000259" key="8">
    <source>
        <dbReference type="PROSITE" id="PS50112"/>
    </source>
</evidence>
<evidence type="ECO:0000256" key="4">
    <source>
        <dbReference type="ARBA" id="ARBA00022679"/>
    </source>
</evidence>
<sequence length="1037" mass="116149">MSILVCGVISWLHLQQRDTLIRAMKALETMRQARIELAQGFLAATLDRESSLPTTGRGDAVALLHQALDSFDLATVNLGSRQDSTTSFHDKLRVFEAQLTRLNGRQRNIDPQVETELRIAYHQLEQEAGRLDQTTRQRVQYLIAHQDAMFAWLLAGAALLLGGVCLAVAAAGRAHALSESALRRWADAFEFCAHGIAIGDPVTERILVCNPAFANLHGRLPAEVAGLPILAVYAAEEHEMVGRMIAEADRTGQVHYESLMVRADGTVFPAQIDVVTVRNDRRELMYRVATIQDITARKRAEGQLRAAENKFRSLVEQSLIGIYIIEGGYFRYVNPGFAELFGYESPDDLIDRVPVLDLVSPDDRALVAENVRLRIAGREAEMRYDFVGIRRDRTTINVEVHGRSFDYQGKAAVIGVVLDITARKQREEALQRFELLVSHSRDVIFFIRRGDGQILEANNAAVATYGYRRDELLAMTVKELRAPALQELTDGHMADADAGGVLFETVHLRRDGTIFPVEVSSQGATIGGTRMLISVVRDISERKRAEESLRESEARLRLFVEYAPASLAMFDRQMRYLVVSRRWLADYNLGERDLTGLSHYDVFPEIPDRWKQVHGRALAGEVVTADADRFERADGSVQWLRWEVRPWHGVRGEVAGVVVFSEDITASVQAQQALRAGAERLRRAEEIAHFGHWRRDLANDRLVWSDELYRIFGLDKESFSPSRESYLRYIHPDDLETFRRDRDSLPPQGRGRFGARIIRPDGETRYLDGVGEIERDESGKAVASFGTLQDVTELRNKERELQEKNAELERFTYMISHDLRSPLVTVKTFLGYLRSDLLSGNGGQIEKDMLYMATATDRMGQLLDELLEMSRIGRLINPPTDVTFRELAGAAVNLVAGQIAERGVAVRIAEAAVTLCGDRARLVEIWQNLVENAVKFMGSQAVPQIEIGAVGEGRETTFFVRDNGGGIDPRFHEKIFGLFEKLDAGSTGTGLGLALVRRIVELYQGKIWVESTGEGGGATFRFTLPEAFKRVLRGDGS</sequence>
<feature type="domain" description="PAC" evidence="9">
    <location>
        <begin position="751"/>
        <end position="803"/>
    </location>
</feature>
<dbReference type="InterPro" id="IPR013655">
    <property type="entry name" value="PAS_fold_3"/>
</dbReference>
<proteinExistence type="predicted"/>
<dbReference type="InterPro" id="IPR001610">
    <property type="entry name" value="PAC"/>
</dbReference>
<feature type="domain" description="PAC" evidence="9">
    <location>
        <begin position="501"/>
        <end position="551"/>
    </location>
</feature>
<dbReference type="PROSITE" id="PS50112">
    <property type="entry name" value="PAS"/>
    <property type="match status" value="2"/>
</dbReference>
<protein>
    <recommendedName>
        <fullName evidence="2">histidine kinase</fullName>
        <ecNumber evidence="2">2.7.13.3</ecNumber>
    </recommendedName>
</protein>
<dbReference type="PANTHER" id="PTHR43304:SF1">
    <property type="entry name" value="PAC DOMAIN-CONTAINING PROTEIN"/>
    <property type="match status" value="1"/>
</dbReference>
<keyword evidence="4" id="KW-0808">Transferase</keyword>
<dbReference type="SUPFAM" id="SSF55785">
    <property type="entry name" value="PYP-like sensor domain (PAS domain)"/>
    <property type="match status" value="5"/>
</dbReference>
<dbReference type="InterPro" id="IPR003594">
    <property type="entry name" value="HATPase_dom"/>
</dbReference>
<dbReference type="NCBIfam" id="TIGR00229">
    <property type="entry name" value="sensory_box"/>
    <property type="match status" value="4"/>
</dbReference>
<dbReference type="Gene3D" id="3.30.450.20">
    <property type="entry name" value="PAS domain"/>
    <property type="match status" value="5"/>
</dbReference>
<dbReference type="SUPFAM" id="SSF47384">
    <property type="entry name" value="Homodimeric domain of signal transducing histidine kinase"/>
    <property type="match status" value="1"/>
</dbReference>
<feature type="domain" description="PAC" evidence="9">
    <location>
        <begin position="382"/>
        <end position="432"/>
    </location>
</feature>
<dbReference type="InterPro" id="IPR013656">
    <property type="entry name" value="PAS_4"/>
</dbReference>
<dbReference type="InterPro" id="IPR004358">
    <property type="entry name" value="Sig_transdc_His_kin-like_C"/>
</dbReference>
<dbReference type="InterPro" id="IPR000700">
    <property type="entry name" value="PAS-assoc_C"/>
</dbReference>
<dbReference type="SUPFAM" id="SSF55874">
    <property type="entry name" value="ATPase domain of HSP90 chaperone/DNA topoisomerase II/histidine kinase"/>
    <property type="match status" value="1"/>
</dbReference>
<comment type="catalytic activity">
    <reaction evidence="1">
        <text>ATP + protein L-histidine = ADP + protein N-phospho-L-histidine.</text>
        <dbReference type="EC" id="2.7.13.3"/>
    </reaction>
</comment>
<dbReference type="CDD" id="cd00082">
    <property type="entry name" value="HisKA"/>
    <property type="match status" value="1"/>
</dbReference>
<dbReference type="PRINTS" id="PR00344">
    <property type="entry name" value="BCTRLSENSOR"/>
</dbReference>
<keyword evidence="11" id="KW-1185">Reference proteome</keyword>
<dbReference type="PROSITE" id="PS50109">
    <property type="entry name" value="HIS_KIN"/>
    <property type="match status" value="1"/>
</dbReference>